<evidence type="ECO:0000313" key="1">
    <source>
        <dbReference type="EMBL" id="DAD69465.1"/>
    </source>
</evidence>
<sequence length="327" mass="36320">MNEGAIVGRKIAIGINLEDTRGTAKDPSYFYPQLDFSFKDTIETKNNESAYGSIVKNNSIDVMSVKGEGSIGGKMFIKGLYYFLALAFGQKPTKGTVDDDNKAKKYNFALSNSNSHSSATLAIKNDIEAKKYTFAMLDSFKISWQADDYPKIEMNFISKKGERVAKNSIIAGYIDEPEFLPKDFYLKLADDLTGLATAPDVMPTSFSLEFKKNLNTDFYKGDVSEIFNMDFEASGSFEQKIQNTKYQDATVNGKSYALEFGLIDDRHKAGTKTPTSLKIRAAKIGISSYDPSYGLSDLATETINFEVLNDIKTGKTIEAELINSFDY</sequence>
<name>A0A8S5LHY4_9CAUD</name>
<organism evidence="1">
    <name type="scientific">Myoviridae sp. ctqMr7</name>
    <dbReference type="NCBI Taxonomy" id="2823552"/>
    <lineage>
        <taxon>Viruses</taxon>
        <taxon>Duplodnaviria</taxon>
        <taxon>Heunggongvirae</taxon>
        <taxon>Uroviricota</taxon>
        <taxon>Caudoviricetes</taxon>
    </lineage>
</organism>
<proteinExistence type="predicted"/>
<dbReference type="EMBL" id="BK014721">
    <property type="protein sequence ID" value="DAD69465.1"/>
    <property type="molecule type" value="Genomic_DNA"/>
</dbReference>
<dbReference type="Pfam" id="PF18906">
    <property type="entry name" value="Phage_tube_2"/>
    <property type="match status" value="1"/>
</dbReference>
<reference evidence="1" key="1">
    <citation type="journal article" date="2021" name="Proc. Natl. Acad. Sci. U.S.A.">
        <title>A Catalog of Tens of Thousands of Viruses from Human Metagenomes Reveals Hidden Associations with Chronic Diseases.</title>
        <authorList>
            <person name="Tisza M.J."/>
            <person name="Buck C.B."/>
        </authorList>
    </citation>
    <scope>NUCLEOTIDE SEQUENCE</scope>
    <source>
        <strain evidence="1">CtqMr7</strain>
    </source>
</reference>
<dbReference type="InterPro" id="IPR044000">
    <property type="entry name" value="Phage_tube_2"/>
</dbReference>
<accession>A0A8S5LHY4</accession>
<protein>
    <submittedName>
        <fullName evidence="1">Uncharacterized protein</fullName>
    </submittedName>
</protein>